<dbReference type="EMBL" id="ASPP01039673">
    <property type="protein sequence ID" value="ETO00918.1"/>
    <property type="molecule type" value="Genomic_DNA"/>
</dbReference>
<organism evidence="1 2">
    <name type="scientific">Reticulomyxa filosa</name>
    <dbReference type="NCBI Taxonomy" id="46433"/>
    <lineage>
        <taxon>Eukaryota</taxon>
        <taxon>Sar</taxon>
        <taxon>Rhizaria</taxon>
        <taxon>Retaria</taxon>
        <taxon>Foraminifera</taxon>
        <taxon>Monothalamids</taxon>
        <taxon>Reticulomyxidae</taxon>
        <taxon>Reticulomyxa</taxon>
    </lineage>
</organism>
<sequence length="110" mass="13142">RIGVKIFYYVTLINKQKRTKCSKGNGKYRNWRYLALKKIIQFFNSVVILLTSELPLSISSKLIETNFWYCHTYWRNQSYRNKSKKGRIAIYGIELSLDDIKKIDPKPFNK</sequence>
<dbReference type="AlphaFoldDB" id="X6LG29"/>
<dbReference type="Proteomes" id="UP000023152">
    <property type="component" value="Unassembled WGS sequence"/>
</dbReference>
<feature type="non-terminal residue" evidence="1">
    <location>
        <position position="1"/>
    </location>
</feature>
<gene>
    <name evidence="1" type="ORF">RFI_36522</name>
</gene>
<evidence type="ECO:0000313" key="1">
    <source>
        <dbReference type="EMBL" id="ETO00918.1"/>
    </source>
</evidence>
<accession>X6LG29</accession>
<evidence type="ECO:0000313" key="2">
    <source>
        <dbReference type="Proteomes" id="UP000023152"/>
    </source>
</evidence>
<protein>
    <submittedName>
        <fullName evidence="1">Uncharacterized protein</fullName>
    </submittedName>
</protein>
<name>X6LG29_RETFI</name>
<comment type="caution">
    <text evidence="1">The sequence shown here is derived from an EMBL/GenBank/DDBJ whole genome shotgun (WGS) entry which is preliminary data.</text>
</comment>
<proteinExistence type="predicted"/>
<keyword evidence="2" id="KW-1185">Reference proteome</keyword>
<reference evidence="1 2" key="1">
    <citation type="journal article" date="2013" name="Curr. Biol.">
        <title>The Genome of the Foraminiferan Reticulomyxa filosa.</title>
        <authorList>
            <person name="Glockner G."/>
            <person name="Hulsmann N."/>
            <person name="Schleicher M."/>
            <person name="Noegel A.A."/>
            <person name="Eichinger L."/>
            <person name="Gallinger C."/>
            <person name="Pawlowski J."/>
            <person name="Sierra R."/>
            <person name="Euteneuer U."/>
            <person name="Pillet L."/>
            <person name="Moustafa A."/>
            <person name="Platzer M."/>
            <person name="Groth M."/>
            <person name="Szafranski K."/>
            <person name="Schliwa M."/>
        </authorList>
    </citation>
    <scope>NUCLEOTIDE SEQUENCE [LARGE SCALE GENOMIC DNA]</scope>
</reference>